<keyword evidence="3" id="KW-1185">Reference proteome</keyword>
<dbReference type="NCBIfam" id="NF033708">
    <property type="entry name" value="T9SS_Cterm_ChiA"/>
    <property type="match status" value="1"/>
</dbReference>
<evidence type="ECO:0000313" key="3">
    <source>
        <dbReference type="Proteomes" id="UP001596003"/>
    </source>
</evidence>
<dbReference type="RefSeq" id="WP_379799843.1">
    <property type="nucleotide sequence ID" value="NZ_JBHSFY010000011.1"/>
</dbReference>
<reference evidence="3" key="1">
    <citation type="journal article" date="2019" name="Int. J. Syst. Evol. Microbiol.">
        <title>The Global Catalogue of Microorganisms (GCM) 10K type strain sequencing project: providing services to taxonomists for standard genome sequencing and annotation.</title>
        <authorList>
            <consortium name="The Broad Institute Genomics Platform"/>
            <consortium name="The Broad Institute Genome Sequencing Center for Infectious Disease"/>
            <person name="Wu L."/>
            <person name="Ma J."/>
        </authorList>
    </citation>
    <scope>NUCLEOTIDE SEQUENCE [LARGE SCALE GENOMIC DNA]</scope>
    <source>
        <strain evidence="3">NBRC 103627</strain>
    </source>
</reference>
<proteinExistence type="predicted"/>
<gene>
    <name evidence="2" type="ORF">ACFO3N_17435</name>
</gene>
<dbReference type="Proteomes" id="UP001596003">
    <property type="component" value="Unassembled WGS sequence"/>
</dbReference>
<accession>A0ABV8ZFN0</accession>
<keyword evidence="1" id="KW-0732">Signal</keyword>
<evidence type="ECO:0000313" key="2">
    <source>
        <dbReference type="EMBL" id="MFC4478862.1"/>
    </source>
</evidence>
<sequence>MKKIYSSNFILLVSFVLLSSLNAHSVFCKPVFQNSYQSVVHYKGVPAIERHRVWLNLTNNEGLFKQLLLGYIEGATNGFDFNYDAVSVDANKYADFYSINEGKKLVIQARGLPFLLSDTVPLGYRSEIVGDLSISIDHADGDLADQDIYLEDKETGIMHNLKKGAYTFSTEKGTFVDRFIIRYTAKANLGNDQFDNSPENLIVASKNKVITIKSYKNAMEQVSIYDTAGRLIYNIAQLKAFDLEIDSINSGNQVFLIKVFFEDGGRTSKKIIF</sequence>
<organism evidence="2 3">
    <name type="scientific">Flavobacterium chungangensis</name>
    <dbReference type="NCBI Taxonomy" id="2708132"/>
    <lineage>
        <taxon>Bacteria</taxon>
        <taxon>Pseudomonadati</taxon>
        <taxon>Bacteroidota</taxon>
        <taxon>Flavobacteriia</taxon>
        <taxon>Flavobacteriales</taxon>
        <taxon>Flavobacteriaceae</taxon>
        <taxon>Flavobacterium</taxon>
    </lineage>
</organism>
<protein>
    <submittedName>
        <fullName evidence="2">T9SS sorting signal type C domain-containing protein</fullName>
    </submittedName>
</protein>
<evidence type="ECO:0000256" key="1">
    <source>
        <dbReference type="SAM" id="SignalP"/>
    </source>
</evidence>
<feature type="signal peptide" evidence="1">
    <location>
        <begin position="1"/>
        <end position="25"/>
    </location>
</feature>
<comment type="caution">
    <text evidence="2">The sequence shown here is derived from an EMBL/GenBank/DDBJ whole genome shotgun (WGS) entry which is preliminary data.</text>
</comment>
<name>A0ABV8ZFN0_9FLAO</name>
<feature type="chain" id="PRO_5046045523" evidence="1">
    <location>
        <begin position="26"/>
        <end position="273"/>
    </location>
</feature>
<dbReference type="EMBL" id="JBHSFY010000011">
    <property type="protein sequence ID" value="MFC4478862.1"/>
    <property type="molecule type" value="Genomic_DNA"/>
</dbReference>